<name>A0ABM6YZA5_9VIBR</name>
<proteinExistence type="predicted"/>
<dbReference type="SUPFAM" id="SSF52540">
    <property type="entry name" value="P-loop containing nucleoside triphosphate hydrolases"/>
    <property type="match status" value="1"/>
</dbReference>
<dbReference type="PANTHER" id="PTHR37816">
    <property type="entry name" value="YALI0E33011P"/>
    <property type="match status" value="1"/>
</dbReference>
<keyword evidence="1" id="KW-0418">Kinase</keyword>
<organism evidence="1 2">
    <name type="scientific">Vibrio alfacsensis</name>
    <dbReference type="NCBI Taxonomy" id="1074311"/>
    <lineage>
        <taxon>Bacteria</taxon>
        <taxon>Pseudomonadati</taxon>
        <taxon>Pseudomonadota</taxon>
        <taxon>Gammaproteobacteria</taxon>
        <taxon>Vibrionales</taxon>
        <taxon>Vibrionaceae</taxon>
        <taxon>Vibrio</taxon>
    </lineage>
</organism>
<sequence length="179" mass="21456">MRRINVVGSSGSGKSTFSQKLADTLDVTYIEMDELFWLPNWEQRDDESFFEQIKNATQRDSWVLDGNYTRTQAYKWERVDTIIWLDYSRSLTMYRSITRSIKRAWTKQELWSGTGNRESFRKAFLNKDSVILWSIQNYKSRRERYLRLKDQLKDSPIKFIHITSPKMADEFLSLAKLYH</sequence>
<reference evidence="1 2" key="1">
    <citation type="submission" date="2018-08" db="EMBL/GenBank/DDBJ databases">
        <title>Genomic taxonomy of the Vibrionaceae family.</title>
        <authorList>
            <person name="Gomez-Gil B."/>
            <person name="Tanaka M."/>
            <person name="Sawabe T."/>
            <person name="Enciso-Ibarra K."/>
        </authorList>
    </citation>
    <scope>NUCLEOTIDE SEQUENCE [LARGE SCALE GENOMIC DNA]</scope>
    <source>
        <strain evidence="1 2">CAIM 1831</strain>
    </source>
</reference>
<protein>
    <submittedName>
        <fullName evidence="1">Adenylate kinase</fullName>
    </submittedName>
</protein>
<dbReference type="Proteomes" id="UP000262832">
    <property type="component" value="Chromosome II"/>
</dbReference>
<keyword evidence="2" id="KW-1185">Reference proteome</keyword>
<keyword evidence="1" id="KW-0808">Transferase</keyword>
<dbReference type="GO" id="GO:0016301">
    <property type="term" value="F:kinase activity"/>
    <property type="evidence" value="ECO:0007669"/>
    <property type="project" value="UniProtKB-KW"/>
</dbReference>
<dbReference type="PANTHER" id="PTHR37816:SF1">
    <property type="entry name" value="TOXIN"/>
    <property type="match status" value="1"/>
</dbReference>
<evidence type="ECO:0000313" key="1">
    <source>
        <dbReference type="EMBL" id="AXY02933.1"/>
    </source>
</evidence>
<evidence type="ECO:0000313" key="2">
    <source>
        <dbReference type="Proteomes" id="UP000262832"/>
    </source>
</evidence>
<dbReference type="EMBL" id="CP032094">
    <property type="protein sequence ID" value="AXY02933.1"/>
    <property type="molecule type" value="Genomic_DNA"/>
</dbReference>
<dbReference type="InterPro" id="IPR027417">
    <property type="entry name" value="P-loop_NTPase"/>
</dbReference>
<accession>A0ABM6YZA5</accession>
<dbReference type="Gene3D" id="3.40.50.300">
    <property type="entry name" value="P-loop containing nucleotide triphosphate hydrolases"/>
    <property type="match status" value="1"/>
</dbReference>
<dbReference type="RefSeq" id="WP_128812836.1">
    <property type="nucleotide sequence ID" value="NZ_CP032094.1"/>
</dbReference>
<gene>
    <name evidence="1" type="ORF">D1115_18380</name>
</gene>
<dbReference type="InterPro" id="IPR052922">
    <property type="entry name" value="Cytidylate_Kinase-2"/>
</dbReference>